<dbReference type="STRING" id="1802055.A3A74_01610"/>
<evidence type="ECO:0000313" key="2">
    <source>
        <dbReference type="EMBL" id="OGK40906.1"/>
    </source>
</evidence>
<keyword evidence="1" id="KW-0812">Transmembrane</keyword>
<sequence length="113" mass="11898">MRLKGEHITNATIIIVSLVGAYLGIRGILSSLRIQADIQSQIATAMALSTPDAEITASPTESNLDIQATLNSYSTAALSTINADSTKVASTNEEISAGIQSYLQTLTLPPHNK</sequence>
<organism evidence="2 3">
    <name type="scientific">Candidatus Roizmanbacteria bacterium RIFCSPLOWO2_01_FULL_35_13</name>
    <dbReference type="NCBI Taxonomy" id="1802055"/>
    <lineage>
        <taxon>Bacteria</taxon>
        <taxon>Candidatus Roizmaniibacteriota</taxon>
    </lineage>
</organism>
<protein>
    <submittedName>
        <fullName evidence="2">Uncharacterized protein</fullName>
    </submittedName>
</protein>
<gene>
    <name evidence="2" type="ORF">A3A74_01610</name>
</gene>
<keyword evidence="1" id="KW-1133">Transmembrane helix</keyword>
<reference evidence="2 3" key="1">
    <citation type="journal article" date="2016" name="Nat. Commun.">
        <title>Thousands of microbial genomes shed light on interconnected biogeochemical processes in an aquifer system.</title>
        <authorList>
            <person name="Anantharaman K."/>
            <person name="Brown C.T."/>
            <person name="Hug L.A."/>
            <person name="Sharon I."/>
            <person name="Castelle C.J."/>
            <person name="Probst A.J."/>
            <person name="Thomas B.C."/>
            <person name="Singh A."/>
            <person name="Wilkins M.J."/>
            <person name="Karaoz U."/>
            <person name="Brodie E.L."/>
            <person name="Williams K.H."/>
            <person name="Hubbard S.S."/>
            <person name="Banfield J.F."/>
        </authorList>
    </citation>
    <scope>NUCLEOTIDE SEQUENCE [LARGE SCALE GENOMIC DNA]</scope>
</reference>
<proteinExistence type="predicted"/>
<comment type="caution">
    <text evidence="2">The sequence shown here is derived from an EMBL/GenBank/DDBJ whole genome shotgun (WGS) entry which is preliminary data.</text>
</comment>
<dbReference type="AlphaFoldDB" id="A0A1F7IC20"/>
<evidence type="ECO:0000256" key="1">
    <source>
        <dbReference type="SAM" id="Phobius"/>
    </source>
</evidence>
<keyword evidence="1" id="KW-0472">Membrane</keyword>
<accession>A0A1F7IC20</accession>
<feature type="transmembrane region" description="Helical" evidence="1">
    <location>
        <begin position="7"/>
        <end position="25"/>
    </location>
</feature>
<dbReference type="Proteomes" id="UP000179270">
    <property type="component" value="Unassembled WGS sequence"/>
</dbReference>
<evidence type="ECO:0000313" key="3">
    <source>
        <dbReference type="Proteomes" id="UP000179270"/>
    </source>
</evidence>
<name>A0A1F7IC20_9BACT</name>
<dbReference type="EMBL" id="MGAF01000024">
    <property type="protein sequence ID" value="OGK40906.1"/>
    <property type="molecule type" value="Genomic_DNA"/>
</dbReference>